<evidence type="ECO:0000313" key="9">
    <source>
        <dbReference type="Proteomes" id="UP000556026"/>
    </source>
</evidence>
<comment type="similarity">
    <text evidence="2">Belongs to the polysaccharide synthase family.</text>
</comment>
<keyword evidence="4 7" id="KW-0812">Transmembrane</keyword>
<feature type="transmembrane region" description="Helical" evidence="7">
    <location>
        <begin position="424"/>
        <end position="442"/>
    </location>
</feature>
<feature type="transmembrane region" description="Helical" evidence="7">
    <location>
        <begin position="385"/>
        <end position="404"/>
    </location>
</feature>
<feature type="transmembrane region" description="Helical" evidence="7">
    <location>
        <begin position="21"/>
        <end position="41"/>
    </location>
</feature>
<feature type="transmembrane region" description="Helical" evidence="7">
    <location>
        <begin position="81"/>
        <end position="104"/>
    </location>
</feature>
<protein>
    <submittedName>
        <fullName evidence="8">Lipopolysaccharide biosynthesis protein</fullName>
    </submittedName>
</protein>
<organism evidence="8 9">
    <name type="scientific">Geomonas silvestris</name>
    <dbReference type="NCBI Taxonomy" id="2740184"/>
    <lineage>
        <taxon>Bacteria</taxon>
        <taxon>Pseudomonadati</taxon>
        <taxon>Thermodesulfobacteriota</taxon>
        <taxon>Desulfuromonadia</taxon>
        <taxon>Geobacterales</taxon>
        <taxon>Geobacteraceae</taxon>
        <taxon>Geomonas</taxon>
    </lineage>
</organism>
<dbReference type="Pfam" id="PF13440">
    <property type="entry name" value="Polysacc_synt_3"/>
    <property type="match status" value="1"/>
</dbReference>
<dbReference type="InterPro" id="IPR050833">
    <property type="entry name" value="Poly_Biosynth_Transport"/>
</dbReference>
<evidence type="ECO:0000256" key="6">
    <source>
        <dbReference type="ARBA" id="ARBA00023136"/>
    </source>
</evidence>
<keyword evidence="3" id="KW-1003">Cell membrane</keyword>
<gene>
    <name evidence="8" type="ORF">GMST_26790</name>
</gene>
<feature type="transmembrane region" description="Helical" evidence="7">
    <location>
        <begin position="448"/>
        <end position="466"/>
    </location>
</feature>
<sequence>MKTSDKHLAVKGIGYATAAKLITYLFSAVSSVVLGRCLLAHDYGIASFAFMFVAFMEKFADIGIGSALIQRDRLDEEIIDTAFTLKFVIGSLIAVVTISASSAVEYLMPNGNASRAVQMLALSFLFNNIYFLPNALLSRDMDFKRISLAETGVNFVNSAVSIVMALSGFGYWSIIAAYLASSFLGALVQSLLRPVRVSFRMNRAIAHELVNFGGYLFLTGLFAFLIANLANFIIGSVKGAAQLGYFTIAFTWGSMICLIMYSIVLRVTFPLMAKLQSDLEELKNSYLKTVEYSGYAIVLANCVLFVVSREFLVLVLGHGSGKWLPALTALRIICVYGVIRGLLEPVGQVMVALGATRVLFKANLIACLVGLVTIYPALVHFGIEGVAWSVTLSYLSQYFTFYRFLKLNLKIVPAELWNAVKPSLLAAVPVLLVFAAFSGTSAENLPLLLGKALLAGAIYLVTLGLVTRWELLQVVRAYLVERKKLGQAT</sequence>
<dbReference type="EMBL" id="BLXX01000008">
    <property type="protein sequence ID" value="GFO60354.1"/>
    <property type="molecule type" value="Genomic_DNA"/>
</dbReference>
<dbReference type="GO" id="GO:0005886">
    <property type="term" value="C:plasma membrane"/>
    <property type="evidence" value="ECO:0007669"/>
    <property type="project" value="UniProtKB-SubCell"/>
</dbReference>
<feature type="transmembrane region" description="Helical" evidence="7">
    <location>
        <begin position="212"/>
        <end position="234"/>
    </location>
</feature>
<accession>A0A6V8MKA2</accession>
<name>A0A6V8MKA2_9BACT</name>
<reference evidence="9" key="1">
    <citation type="submission" date="2020-06" db="EMBL/GenBank/DDBJ databases">
        <title>Draft genomic sequence of Geomonas sp. Red330.</title>
        <authorList>
            <person name="Itoh H."/>
            <person name="Zhenxing X."/>
            <person name="Ushijima N."/>
            <person name="Masuda Y."/>
            <person name="Shiratori Y."/>
            <person name="Senoo K."/>
        </authorList>
    </citation>
    <scope>NUCLEOTIDE SEQUENCE [LARGE SCALE GENOMIC DNA]</scope>
    <source>
        <strain evidence="9">Red330</strain>
    </source>
</reference>
<feature type="transmembrane region" description="Helical" evidence="7">
    <location>
        <begin position="116"/>
        <end position="136"/>
    </location>
</feature>
<dbReference type="PANTHER" id="PTHR30250:SF10">
    <property type="entry name" value="LIPOPOLYSACCHARIDE BIOSYNTHESIS PROTEIN WZXC"/>
    <property type="match status" value="1"/>
</dbReference>
<evidence type="ECO:0000256" key="7">
    <source>
        <dbReference type="SAM" id="Phobius"/>
    </source>
</evidence>
<dbReference type="Proteomes" id="UP000556026">
    <property type="component" value="Unassembled WGS sequence"/>
</dbReference>
<dbReference type="PANTHER" id="PTHR30250">
    <property type="entry name" value="PST FAMILY PREDICTED COLANIC ACID TRANSPORTER"/>
    <property type="match status" value="1"/>
</dbReference>
<dbReference type="RefSeq" id="WP_183355178.1">
    <property type="nucleotide sequence ID" value="NZ_BLXX01000008.1"/>
</dbReference>
<feature type="transmembrane region" description="Helical" evidence="7">
    <location>
        <begin position="246"/>
        <end position="271"/>
    </location>
</feature>
<evidence type="ECO:0000256" key="3">
    <source>
        <dbReference type="ARBA" id="ARBA00022475"/>
    </source>
</evidence>
<evidence type="ECO:0000256" key="4">
    <source>
        <dbReference type="ARBA" id="ARBA00022692"/>
    </source>
</evidence>
<keyword evidence="6 7" id="KW-0472">Membrane</keyword>
<feature type="transmembrane region" description="Helical" evidence="7">
    <location>
        <begin position="47"/>
        <end position="69"/>
    </location>
</feature>
<dbReference type="CDD" id="cd13127">
    <property type="entry name" value="MATE_tuaB_like"/>
    <property type="match status" value="1"/>
</dbReference>
<proteinExistence type="inferred from homology"/>
<evidence type="ECO:0000256" key="1">
    <source>
        <dbReference type="ARBA" id="ARBA00004651"/>
    </source>
</evidence>
<keyword evidence="9" id="KW-1185">Reference proteome</keyword>
<evidence type="ECO:0000256" key="5">
    <source>
        <dbReference type="ARBA" id="ARBA00022989"/>
    </source>
</evidence>
<comment type="caution">
    <text evidence="8">The sequence shown here is derived from an EMBL/GenBank/DDBJ whole genome shotgun (WGS) entry which is preliminary data.</text>
</comment>
<keyword evidence="5 7" id="KW-1133">Transmembrane helix</keyword>
<evidence type="ECO:0000313" key="8">
    <source>
        <dbReference type="EMBL" id="GFO60354.1"/>
    </source>
</evidence>
<evidence type="ECO:0000256" key="2">
    <source>
        <dbReference type="ARBA" id="ARBA00007430"/>
    </source>
</evidence>
<comment type="subcellular location">
    <subcellularLocation>
        <location evidence="1">Cell membrane</location>
        <topology evidence="1">Multi-pass membrane protein</topology>
    </subcellularLocation>
</comment>
<feature type="transmembrane region" description="Helical" evidence="7">
    <location>
        <begin position="292"/>
        <end position="317"/>
    </location>
</feature>
<dbReference type="AlphaFoldDB" id="A0A6V8MKA2"/>